<keyword evidence="1" id="KW-0812">Transmembrane</keyword>
<feature type="transmembrane region" description="Helical" evidence="1">
    <location>
        <begin position="7"/>
        <end position="24"/>
    </location>
</feature>
<keyword evidence="1" id="KW-0472">Membrane</keyword>
<evidence type="ECO:0000313" key="2">
    <source>
        <dbReference type="EMBL" id="MDO1512341.1"/>
    </source>
</evidence>
<evidence type="ECO:0000256" key="1">
    <source>
        <dbReference type="SAM" id="Phobius"/>
    </source>
</evidence>
<sequence>MINILRYTEYLYIIVAGFSMYRIFTDWNTDRNMAYFFIFFAIVSIGMFLFRRNYRKKFEQRKRDNNNNA</sequence>
<organism evidence="2 3">
    <name type="scientific">Maribacter confluentis</name>
    <dbReference type="NCBI Taxonomy" id="1656093"/>
    <lineage>
        <taxon>Bacteria</taxon>
        <taxon>Pseudomonadati</taxon>
        <taxon>Bacteroidota</taxon>
        <taxon>Flavobacteriia</taxon>
        <taxon>Flavobacteriales</taxon>
        <taxon>Flavobacteriaceae</taxon>
        <taxon>Maribacter</taxon>
    </lineage>
</organism>
<reference evidence="2" key="1">
    <citation type="journal article" date="2014" name="Int. J. Syst. Evol. Microbiol.">
        <title>Complete genome of a new Firmicutes species belonging to the dominant human colonic microbiota ('Ruminococcus bicirculans') reveals two chromosomes and a selective capacity to utilize plant glucans.</title>
        <authorList>
            <consortium name="NISC Comparative Sequencing Program"/>
            <person name="Wegmann U."/>
            <person name="Louis P."/>
            <person name="Goesmann A."/>
            <person name="Henrissat B."/>
            <person name="Duncan S.H."/>
            <person name="Flint H.J."/>
        </authorList>
    </citation>
    <scope>NUCLEOTIDE SEQUENCE</scope>
    <source>
        <strain evidence="2">CECT 8869</strain>
    </source>
</reference>
<dbReference type="EMBL" id="JAUKUC010000001">
    <property type="protein sequence ID" value="MDO1512341.1"/>
    <property type="molecule type" value="Genomic_DNA"/>
</dbReference>
<protein>
    <submittedName>
        <fullName evidence="2">Uncharacterized protein</fullName>
    </submittedName>
</protein>
<proteinExistence type="predicted"/>
<evidence type="ECO:0000313" key="3">
    <source>
        <dbReference type="Proteomes" id="UP001168579"/>
    </source>
</evidence>
<keyword evidence="1" id="KW-1133">Transmembrane helix</keyword>
<gene>
    <name evidence="2" type="ORF">Q2T41_06690</name>
</gene>
<comment type="caution">
    <text evidence="2">The sequence shown here is derived from an EMBL/GenBank/DDBJ whole genome shotgun (WGS) entry which is preliminary data.</text>
</comment>
<name>A0ABT8RQF5_9FLAO</name>
<feature type="transmembrane region" description="Helical" evidence="1">
    <location>
        <begin position="36"/>
        <end position="54"/>
    </location>
</feature>
<reference evidence="2" key="2">
    <citation type="submission" date="2023-06" db="EMBL/GenBank/DDBJ databases">
        <authorList>
            <person name="Lucena T."/>
            <person name="Sun Q."/>
        </authorList>
    </citation>
    <scope>NUCLEOTIDE SEQUENCE</scope>
    <source>
        <strain evidence="2">CECT 8869</strain>
    </source>
</reference>
<keyword evidence="3" id="KW-1185">Reference proteome</keyword>
<dbReference type="RefSeq" id="WP_304435440.1">
    <property type="nucleotide sequence ID" value="NZ_JAUKUC010000001.1"/>
</dbReference>
<dbReference type="Proteomes" id="UP001168579">
    <property type="component" value="Unassembled WGS sequence"/>
</dbReference>
<accession>A0ABT8RQF5</accession>